<dbReference type="PANTHER" id="PTHR33336">
    <property type="entry name" value="QUINOL MONOOXYGENASE YGIN-RELATED"/>
    <property type="match status" value="1"/>
</dbReference>
<proteinExistence type="predicted"/>
<dbReference type="InterPro" id="IPR011008">
    <property type="entry name" value="Dimeric_a/b-barrel"/>
</dbReference>
<dbReference type="PROSITE" id="PS51725">
    <property type="entry name" value="ABM"/>
    <property type="match status" value="1"/>
</dbReference>
<dbReference type="Proteomes" id="UP000004371">
    <property type="component" value="Unassembled WGS sequence"/>
</dbReference>
<dbReference type="InterPro" id="IPR050744">
    <property type="entry name" value="AI-2_Isomerase_LsrG"/>
</dbReference>
<name>E8LYF8_9VIBR</name>
<feature type="domain" description="ABM" evidence="1">
    <location>
        <begin position="5"/>
        <end position="94"/>
    </location>
</feature>
<dbReference type="EMBL" id="AEVS01000090">
    <property type="protein sequence ID" value="EGA64246.1"/>
    <property type="molecule type" value="Genomic_DNA"/>
</dbReference>
<dbReference type="Pfam" id="PF03992">
    <property type="entry name" value="ABM"/>
    <property type="match status" value="1"/>
</dbReference>
<keyword evidence="3" id="KW-1185">Reference proteome</keyword>
<accession>E8LYF8</accession>
<dbReference type="RefSeq" id="WP_006880886.1">
    <property type="nucleotide sequence ID" value="NZ_AEVS01000090.1"/>
</dbReference>
<reference evidence="2 3" key="1">
    <citation type="journal article" date="2012" name="Int. J. Syst. Evol. Microbiol.">
        <title>Vibrio caribbeanicus sp. nov., isolated from the marine sponge Scleritoderma cyanea.</title>
        <authorList>
            <person name="Hoffmann M."/>
            <person name="Monday S.R."/>
            <person name="Allard M.W."/>
            <person name="Strain E.A."/>
            <person name="Whittaker P."/>
            <person name="Naum M."/>
            <person name="McCarthy P.J."/>
            <person name="Lopez J.V."/>
            <person name="Fischer M."/>
            <person name="Brown E.W."/>
        </authorList>
    </citation>
    <scope>NUCLEOTIDE SEQUENCE [LARGE SCALE GENOMIC DNA]</scope>
    <source>
        <strain evidence="2 3">LMG 20546</strain>
    </source>
</reference>
<evidence type="ECO:0000313" key="3">
    <source>
        <dbReference type="Proteomes" id="UP000004371"/>
    </source>
</evidence>
<evidence type="ECO:0000259" key="1">
    <source>
        <dbReference type="PROSITE" id="PS51725"/>
    </source>
</evidence>
<evidence type="ECO:0000313" key="2">
    <source>
        <dbReference type="EMBL" id="EGA64246.1"/>
    </source>
</evidence>
<dbReference type="SUPFAM" id="SSF54909">
    <property type="entry name" value="Dimeric alpha+beta barrel"/>
    <property type="match status" value="1"/>
</dbReference>
<gene>
    <name evidence="2" type="ORF">VIBR0546_02895</name>
</gene>
<dbReference type="PANTHER" id="PTHR33336:SF3">
    <property type="entry name" value="ABM DOMAIN-CONTAINING PROTEIN"/>
    <property type="match status" value="1"/>
</dbReference>
<comment type="caution">
    <text evidence="2">The sequence shown here is derived from an EMBL/GenBank/DDBJ whole genome shotgun (WGS) entry which is preliminary data.</text>
</comment>
<dbReference type="eggNOG" id="COG1359">
    <property type="taxonomic scope" value="Bacteria"/>
</dbReference>
<dbReference type="InterPro" id="IPR007138">
    <property type="entry name" value="ABM_dom"/>
</dbReference>
<dbReference type="GO" id="GO:0005829">
    <property type="term" value="C:cytosol"/>
    <property type="evidence" value="ECO:0007669"/>
    <property type="project" value="TreeGrafter"/>
</dbReference>
<dbReference type="OrthoDB" id="5816297at2"/>
<sequence length="100" mass="11284">MSQTIFVTAELRINAEKPTAEVVQSIEQFCLDMQNEPGCLQAIATYDDKEPQRVILWERYKDRAAIEAHFNMPHTQAFIASQVAVLVQAFETQKNGVLAS</sequence>
<dbReference type="GO" id="GO:0016491">
    <property type="term" value="F:oxidoreductase activity"/>
    <property type="evidence" value="ECO:0007669"/>
    <property type="project" value="TreeGrafter"/>
</dbReference>
<protein>
    <recommendedName>
        <fullName evidence="1">ABM domain-containing protein</fullName>
    </recommendedName>
</protein>
<dbReference type="STRING" id="945543.VIBR0546_02895"/>
<dbReference type="AlphaFoldDB" id="E8LYF8"/>
<organism evidence="2 3">
    <name type="scientific">Vibrio brasiliensis LMG 20546</name>
    <dbReference type="NCBI Taxonomy" id="945543"/>
    <lineage>
        <taxon>Bacteria</taxon>
        <taxon>Pseudomonadati</taxon>
        <taxon>Pseudomonadota</taxon>
        <taxon>Gammaproteobacteria</taxon>
        <taxon>Vibrionales</taxon>
        <taxon>Vibrionaceae</taxon>
        <taxon>Vibrio</taxon>
        <taxon>Vibrio oreintalis group</taxon>
    </lineage>
</organism>
<dbReference type="Gene3D" id="3.30.70.100">
    <property type="match status" value="1"/>
</dbReference>